<gene>
    <name evidence="1" type="ORF">LI90_4353</name>
</gene>
<dbReference type="RefSeq" id="WP_066892406.1">
    <property type="nucleotide sequence ID" value="NZ_LAXD01000002.1"/>
</dbReference>
<proteinExistence type="predicted"/>
<dbReference type="PATRIC" id="fig|1469144.10.peg.28"/>
<dbReference type="AlphaFoldDB" id="A0A132MIX9"/>
<name>A0A132MIX9_9ACTN</name>
<evidence type="ECO:0000313" key="1">
    <source>
        <dbReference type="EMBL" id="KWW97381.1"/>
    </source>
</evidence>
<keyword evidence="1" id="KW-0614">Plasmid</keyword>
<sequence>MNVIQRLLQLTREQTRIKAQIDQLRARVDARAREEWQRTGAAPRWSARGLGSVRLDGADLGPRPYVKNETDFANYVAQRWPSEVIATIEVPADRLEEAVEALQFADIPTTARVQVRSAWARQYLESLDVEQDQEPDGTPMNEWFAIDPETGEVVPGVSAAVNPPKLVVTLDREVKAKAVEEAAAEVAMWEDEQDNTSEQEQEAGE</sequence>
<dbReference type="OrthoDB" id="9929006at2"/>
<geneLocation type="plasmid" evidence="1">
    <name>unnamed</name>
</geneLocation>
<dbReference type="Proteomes" id="UP000070188">
    <property type="component" value="Unassembled WGS sequence"/>
</dbReference>
<comment type="caution">
    <text evidence="1">The sequence shown here is derived from an EMBL/GenBank/DDBJ whole genome shotgun (WGS) entry which is preliminary data.</text>
</comment>
<dbReference type="EMBL" id="LAXD01000002">
    <property type="protein sequence ID" value="KWW97381.1"/>
    <property type="molecule type" value="Genomic_DNA"/>
</dbReference>
<organism evidence="1 2">
    <name type="scientific">Carbonactinospora thermoautotrophica</name>
    <dbReference type="NCBI Taxonomy" id="1469144"/>
    <lineage>
        <taxon>Bacteria</taxon>
        <taxon>Bacillati</taxon>
        <taxon>Actinomycetota</taxon>
        <taxon>Actinomycetes</taxon>
        <taxon>Kitasatosporales</taxon>
        <taxon>Carbonactinosporaceae</taxon>
        <taxon>Carbonactinospora</taxon>
    </lineage>
</organism>
<keyword evidence="2" id="KW-1185">Reference proteome</keyword>
<accession>A0A132MIX9</accession>
<protein>
    <submittedName>
        <fullName evidence="1">Uncharacterized protein</fullName>
    </submittedName>
</protein>
<evidence type="ECO:0000313" key="2">
    <source>
        <dbReference type="Proteomes" id="UP000070188"/>
    </source>
</evidence>
<reference evidence="2" key="1">
    <citation type="submission" date="2015-04" db="EMBL/GenBank/DDBJ databases">
        <title>Physiological reanalysis, assessment of diazotrophy, and genome sequences of multiple isolates of Streptomyces thermoautotrophicus.</title>
        <authorList>
            <person name="MacKellar D.C."/>
            <person name="Lieber L."/>
            <person name="Norman J."/>
            <person name="Bolger A."/>
            <person name="Tobin C."/>
            <person name="Murray J.W."/>
            <person name="Chang R."/>
            <person name="Ford T."/>
            <person name="Nguyen P.Q."/>
            <person name="Woodward J."/>
            <person name="Permingeat H."/>
            <person name="Joshi N.S."/>
            <person name="Silver P.A."/>
            <person name="Usadel B."/>
            <person name="Rutherford A.W."/>
            <person name="Friesen M."/>
            <person name="Prell J."/>
        </authorList>
    </citation>
    <scope>NUCLEOTIDE SEQUENCE [LARGE SCALE GENOMIC DNA]</scope>
    <source>
        <strain evidence="2">H1</strain>
    </source>
</reference>